<keyword evidence="1" id="KW-0472">Membrane</keyword>
<reference evidence="2" key="1">
    <citation type="submission" date="2014-11" db="EMBL/GenBank/DDBJ databases">
        <authorList>
            <person name="Amaro Gonzalez C."/>
        </authorList>
    </citation>
    <scope>NUCLEOTIDE SEQUENCE</scope>
</reference>
<protein>
    <submittedName>
        <fullName evidence="2">Uncharacterized protein</fullName>
    </submittedName>
</protein>
<reference evidence="2" key="2">
    <citation type="journal article" date="2015" name="Fish Shellfish Immunol.">
        <title>Early steps in the European eel (Anguilla anguilla)-Vibrio vulnificus interaction in the gills: Role of the RtxA13 toxin.</title>
        <authorList>
            <person name="Callol A."/>
            <person name="Pajuelo D."/>
            <person name="Ebbesson L."/>
            <person name="Teles M."/>
            <person name="MacKenzie S."/>
            <person name="Amaro C."/>
        </authorList>
    </citation>
    <scope>NUCLEOTIDE SEQUENCE</scope>
</reference>
<name>A0A0E9V065_ANGAN</name>
<keyword evidence="1" id="KW-0812">Transmembrane</keyword>
<keyword evidence="1" id="KW-1133">Transmembrane helix</keyword>
<sequence>MYIFNFLYLKCYKLFVKYVFCGVVSASKIRLFCFLSNIFMLINIVLERSSL</sequence>
<dbReference type="AlphaFoldDB" id="A0A0E9V065"/>
<evidence type="ECO:0000313" key="2">
    <source>
        <dbReference type="EMBL" id="JAH71432.1"/>
    </source>
</evidence>
<dbReference type="EMBL" id="GBXM01037145">
    <property type="protein sequence ID" value="JAH71432.1"/>
    <property type="molecule type" value="Transcribed_RNA"/>
</dbReference>
<proteinExistence type="predicted"/>
<evidence type="ECO:0000256" key="1">
    <source>
        <dbReference type="SAM" id="Phobius"/>
    </source>
</evidence>
<accession>A0A0E9V065</accession>
<organism evidence="2">
    <name type="scientific">Anguilla anguilla</name>
    <name type="common">European freshwater eel</name>
    <name type="synonym">Muraena anguilla</name>
    <dbReference type="NCBI Taxonomy" id="7936"/>
    <lineage>
        <taxon>Eukaryota</taxon>
        <taxon>Metazoa</taxon>
        <taxon>Chordata</taxon>
        <taxon>Craniata</taxon>
        <taxon>Vertebrata</taxon>
        <taxon>Euteleostomi</taxon>
        <taxon>Actinopterygii</taxon>
        <taxon>Neopterygii</taxon>
        <taxon>Teleostei</taxon>
        <taxon>Anguilliformes</taxon>
        <taxon>Anguillidae</taxon>
        <taxon>Anguilla</taxon>
    </lineage>
</organism>
<feature type="transmembrane region" description="Helical" evidence="1">
    <location>
        <begin position="29"/>
        <end position="46"/>
    </location>
</feature>